<name>A0ABP7D6W8_9MICC</name>
<gene>
    <name evidence="2" type="ORF">GCM10022377_10230</name>
</gene>
<accession>A0ABP7D6W8</accession>
<dbReference type="EMBL" id="BAABCJ010000001">
    <property type="protein sequence ID" value="GAA3699163.1"/>
    <property type="molecule type" value="Genomic_DNA"/>
</dbReference>
<keyword evidence="3" id="KW-1185">Reference proteome</keyword>
<sequence length="108" mass="12384">MGISHRRFRGWMPAEGESEWSDMEQDKMLALSTYEALLCPKCGGPLGECTDPKNQGRYAVEPPTRCHRMTAHIREVDQWEKQGRKETGALMLRSRLLTDPPIPRRQSS</sequence>
<proteinExistence type="predicted"/>
<organism evidence="2 3">
    <name type="scientific">Zhihengliuella alba</name>
    <dbReference type="NCBI Taxonomy" id="547018"/>
    <lineage>
        <taxon>Bacteria</taxon>
        <taxon>Bacillati</taxon>
        <taxon>Actinomycetota</taxon>
        <taxon>Actinomycetes</taxon>
        <taxon>Micrococcales</taxon>
        <taxon>Micrococcaceae</taxon>
        <taxon>Zhihengliuella</taxon>
    </lineage>
</organism>
<reference evidence="3" key="1">
    <citation type="journal article" date="2019" name="Int. J. Syst. Evol. Microbiol.">
        <title>The Global Catalogue of Microorganisms (GCM) 10K type strain sequencing project: providing services to taxonomists for standard genome sequencing and annotation.</title>
        <authorList>
            <consortium name="The Broad Institute Genomics Platform"/>
            <consortium name="The Broad Institute Genome Sequencing Center for Infectious Disease"/>
            <person name="Wu L."/>
            <person name="Ma J."/>
        </authorList>
    </citation>
    <scope>NUCLEOTIDE SEQUENCE [LARGE SCALE GENOMIC DNA]</scope>
    <source>
        <strain evidence="3">JCM 16961</strain>
    </source>
</reference>
<feature type="region of interest" description="Disordered" evidence="1">
    <location>
        <begin position="1"/>
        <end position="21"/>
    </location>
</feature>
<evidence type="ECO:0000313" key="3">
    <source>
        <dbReference type="Proteomes" id="UP001501536"/>
    </source>
</evidence>
<comment type="caution">
    <text evidence="2">The sequence shown here is derived from an EMBL/GenBank/DDBJ whole genome shotgun (WGS) entry which is preliminary data.</text>
</comment>
<evidence type="ECO:0000313" key="2">
    <source>
        <dbReference type="EMBL" id="GAA3699163.1"/>
    </source>
</evidence>
<evidence type="ECO:0000256" key="1">
    <source>
        <dbReference type="SAM" id="MobiDB-lite"/>
    </source>
</evidence>
<dbReference type="Proteomes" id="UP001501536">
    <property type="component" value="Unassembled WGS sequence"/>
</dbReference>
<protein>
    <submittedName>
        <fullName evidence="2">Uncharacterized protein</fullName>
    </submittedName>
</protein>